<evidence type="ECO:0000256" key="5">
    <source>
        <dbReference type="ARBA" id="ARBA00018429"/>
    </source>
</evidence>
<feature type="domain" description="Uracil-DNA glycosylase-like" evidence="12">
    <location>
        <begin position="63"/>
        <end position="229"/>
    </location>
</feature>
<reference evidence="13 14" key="1">
    <citation type="journal article" date="2013" name="Genome Announc.">
        <title>Multiple genome sequences of Helicobacter pylori strains of diverse disease and antibiotic resistance backgrounds from Malaysia.</title>
        <authorList>
            <person name="Rehvathy V."/>
            <person name="Tan M.H."/>
            <person name="Gunaletchumy S.P."/>
            <person name="Teh X."/>
            <person name="Wang S."/>
            <person name="Baybayan P."/>
            <person name="Singh S."/>
            <person name="Ashby M."/>
            <person name="Kaakoush N.O."/>
            <person name="Mitchell H.M."/>
            <person name="Croft L.J."/>
            <person name="Goh K.L."/>
            <person name="Loke M.F."/>
            <person name="Vadivelu J."/>
        </authorList>
    </citation>
    <scope>NUCLEOTIDE SEQUENCE [LARGE SCALE GENOMIC DNA]</scope>
    <source>
        <strain evidence="13 14">UM038</strain>
    </source>
</reference>
<evidence type="ECO:0000256" key="2">
    <source>
        <dbReference type="ARBA" id="ARBA00002631"/>
    </source>
</evidence>
<dbReference type="PANTHER" id="PTHR11264:SF0">
    <property type="entry name" value="URACIL-DNA GLYCOSYLASE"/>
    <property type="match status" value="1"/>
</dbReference>
<dbReference type="GO" id="GO:0004844">
    <property type="term" value="F:uracil DNA N-glycosylase activity"/>
    <property type="evidence" value="ECO:0007669"/>
    <property type="project" value="UniProtKB-UniRule"/>
</dbReference>
<dbReference type="NCBIfam" id="NF003589">
    <property type="entry name" value="PRK05254.1-2"/>
    <property type="match status" value="1"/>
</dbReference>
<dbReference type="CDD" id="cd10027">
    <property type="entry name" value="UDG-F1-like"/>
    <property type="match status" value="1"/>
</dbReference>
<dbReference type="AlphaFoldDB" id="A0AAV3JS29"/>
<dbReference type="InterPro" id="IPR018085">
    <property type="entry name" value="Ura-DNA_Glyclase_AS"/>
</dbReference>
<dbReference type="SUPFAM" id="SSF52141">
    <property type="entry name" value="Uracil-DNA glycosylase-like"/>
    <property type="match status" value="1"/>
</dbReference>
<evidence type="ECO:0000256" key="8">
    <source>
        <dbReference type="ARBA" id="ARBA00023204"/>
    </source>
</evidence>
<evidence type="ECO:0000256" key="11">
    <source>
        <dbReference type="RuleBase" id="RU003780"/>
    </source>
</evidence>
<dbReference type="PANTHER" id="PTHR11264">
    <property type="entry name" value="URACIL-DNA GLYCOSYLASE"/>
    <property type="match status" value="1"/>
</dbReference>
<keyword evidence="6 9" id="KW-0227">DNA damage</keyword>
<dbReference type="SMART" id="SM00986">
    <property type="entry name" value="UDG"/>
    <property type="match status" value="1"/>
</dbReference>
<dbReference type="Pfam" id="PF03167">
    <property type="entry name" value="UDG"/>
    <property type="match status" value="1"/>
</dbReference>
<comment type="function">
    <text evidence="2 9 11">Excises uracil residues from the DNA which can arise as a result of misincorporation of dUMP residues by DNA polymerase or due to deamination of cytosine.</text>
</comment>
<comment type="catalytic activity">
    <reaction evidence="1 9 11">
        <text>Hydrolyzes single-stranded DNA or mismatched double-stranded DNA and polynucleotides, releasing free uracil.</text>
        <dbReference type="EC" id="3.2.2.27"/>
    </reaction>
</comment>
<name>A0AAV3JS29_HELPX</name>
<dbReference type="NCBIfam" id="TIGR00628">
    <property type="entry name" value="ung"/>
    <property type="match status" value="1"/>
</dbReference>
<dbReference type="InterPro" id="IPR005122">
    <property type="entry name" value="Uracil-DNA_glycosylase-like"/>
</dbReference>
<keyword evidence="9" id="KW-0963">Cytoplasm</keyword>
<organism evidence="13 14">
    <name type="scientific">Helicobacter pylori UM038</name>
    <dbReference type="NCBI Taxonomy" id="1352343"/>
    <lineage>
        <taxon>Bacteria</taxon>
        <taxon>Pseudomonadati</taxon>
        <taxon>Campylobacterota</taxon>
        <taxon>Epsilonproteobacteria</taxon>
        <taxon>Campylobacterales</taxon>
        <taxon>Helicobacteraceae</taxon>
        <taxon>Helicobacter</taxon>
    </lineage>
</organism>
<evidence type="ECO:0000256" key="6">
    <source>
        <dbReference type="ARBA" id="ARBA00022763"/>
    </source>
</evidence>
<evidence type="ECO:0000313" key="14">
    <source>
        <dbReference type="Proteomes" id="UP000015451"/>
    </source>
</evidence>
<evidence type="ECO:0000256" key="3">
    <source>
        <dbReference type="ARBA" id="ARBA00008184"/>
    </source>
</evidence>
<accession>A0AAV3JS29</accession>
<dbReference type="Proteomes" id="UP000015451">
    <property type="component" value="Unassembled WGS sequence"/>
</dbReference>
<dbReference type="GO" id="GO:0005737">
    <property type="term" value="C:cytoplasm"/>
    <property type="evidence" value="ECO:0007669"/>
    <property type="project" value="UniProtKB-SubCell"/>
</dbReference>
<dbReference type="HAMAP" id="MF_00148">
    <property type="entry name" value="UDG"/>
    <property type="match status" value="1"/>
</dbReference>
<dbReference type="InterPro" id="IPR036895">
    <property type="entry name" value="Uracil-DNA_glycosylase-like_sf"/>
</dbReference>
<protein>
    <recommendedName>
        <fullName evidence="5 9">Uracil-DNA glycosylase</fullName>
        <shortName evidence="9">UDG</shortName>
        <ecNumber evidence="4 9">3.2.2.27</ecNumber>
    </recommendedName>
</protein>
<sequence length="241" mass="27098">MKLFGIKRMKLFDCAPLSLAWREFLQSEFKKPYFLEIEKRYLEALKGPKTIFPKSSNLFYALNLTPPSAVKIILLGQDPYHSTYLENQQELPVAMGLSFSVEKNAPIPPSLKNIFKELHANLGVPVPCCGDLSAWAKRGMLLLNAILSVEKTQAASHKRIGWEAFSDQILMRLFEANAPLIVVLLGKIAQKKIALIPKNKHIIITAPHPSPLSRGFLGSGVFTSIQNAHREIYHKDFDFSL</sequence>
<comment type="subcellular location">
    <subcellularLocation>
        <location evidence="9">Cytoplasm</location>
    </subcellularLocation>
</comment>
<dbReference type="SMART" id="SM00987">
    <property type="entry name" value="UreE_C"/>
    <property type="match status" value="1"/>
</dbReference>
<evidence type="ECO:0000256" key="1">
    <source>
        <dbReference type="ARBA" id="ARBA00001400"/>
    </source>
</evidence>
<feature type="active site" description="Proton acceptor" evidence="9 10">
    <location>
        <position position="78"/>
    </location>
</feature>
<comment type="caution">
    <text evidence="13">The sequence shown here is derived from an EMBL/GenBank/DDBJ whole genome shotgun (WGS) entry which is preliminary data.</text>
</comment>
<gene>
    <name evidence="9" type="primary">ung</name>
    <name evidence="13" type="ORF">N199_01575</name>
</gene>
<evidence type="ECO:0000259" key="12">
    <source>
        <dbReference type="SMART" id="SM00986"/>
    </source>
</evidence>
<evidence type="ECO:0000256" key="10">
    <source>
        <dbReference type="PROSITE-ProRule" id="PRU10072"/>
    </source>
</evidence>
<dbReference type="EC" id="3.2.2.27" evidence="4 9"/>
<dbReference type="PROSITE" id="PS00130">
    <property type="entry name" value="U_DNA_GLYCOSYLASE"/>
    <property type="match status" value="1"/>
</dbReference>
<evidence type="ECO:0000256" key="7">
    <source>
        <dbReference type="ARBA" id="ARBA00022801"/>
    </source>
</evidence>
<keyword evidence="8 9" id="KW-0234">DNA repair</keyword>
<dbReference type="InterPro" id="IPR002043">
    <property type="entry name" value="UDG_fam1"/>
</dbReference>
<dbReference type="NCBIfam" id="NF003588">
    <property type="entry name" value="PRK05254.1-1"/>
    <property type="match status" value="1"/>
</dbReference>
<evidence type="ECO:0000256" key="9">
    <source>
        <dbReference type="HAMAP-Rule" id="MF_00148"/>
    </source>
</evidence>
<dbReference type="EMBL" id="AUSL01000012">
    <property type="protein sequence ID" value="EPZ69402.1"/>
    <property type="molecule type" value="Genomic_DNA"/>
</dbReference>
<keyword evidence="7 9" id="KW-0378">Hydrolase</keyword>
<evidence type="ECO:0000256" key="4">
    <source>
        <dbReference type="ARBA" id="ARBA00012030"/>
    </source>
</evidence>
<dbReference type="GO" id="GO:0097510">
    <property type="term" value="P:base-excision repair, AP site formation via deaminated base removal"/>
    <property type="evidence" value="ECO:0007669"/>
    <property type="project" value="TreeGrafter"/>
</dbReference>
<evidence type="ECO:0000313" key="13">
    <source>
        <dbReference type="EMBL" id="EPZ69402.1"/>
    </source>
</evidence>
<proteinExistence type="inferred from homology"/>
<comment type="similarity">
    <text evidence="3 9 11">Belongs to the uracil-DNA glycosylase (UDG) superfamily. UNG family.</text>
</comment>
<dbReference type="Gene3D" id="3.40.470.10">
    <property type="entry name" value="Uracil-DNA glycosylase-like domain"/>
    <property type="match status" value="1"/>
</dbReference>
<dbReference type="NCBIfam" id="NF003592">
    <property type="entry name" value="PRK05254.1-5"/>
    <property type="match status" value="1"/>
</dbReference>